<evidence type="ECO:0000313" key="2">
    <source>
        <dbReference type="EMBL" id="VDP61547.1"/>
    </source>
</evidence>
<reference evidence="2 3" key="1">
    <citation type="submission" date="2018-11" db="EMBL/GenBank/DDBJ databases">
        <authorList>
            <consortium name="Pathogen Informatics"/>
        </authorList>
    </citation>
    <scope>NUCLEOTIDE SEQUENCE [LARGE SCALE GENOMIC DNA]</scope>
    <source>
        <strain>Denwood</strain>
        <strain evidence="3">Zambia</strain>
    </source>
</reference>
<evidence type="ECO:0000256" key="1">
    <source>
        <dbReference type="SAM" id="MobiDB-lite"/>
    </source>
</evidence>
<proteinExistence type="predicted"/>
<feature type="compositionally biased region" description="Basic and acidic residues" evidence="1">
    <location>
        <begin position="291"/>
        <end position="305"/>
    </location>
</feature>
<accession>A0A183PE95</accession>
<sequence length="599" mass="69546">MYHKNNPSCFFFDQVKPIRQEINEYKKSLVYNINTIHLHSENAVLINNNTNDQLSNDTKYNCSSTKNICRPITLSSTGEKTINPKEQLVNKKSILKQYDYYSWVEMSEQIIKDLSVFLHQENVKEIKHPRILDYRLDETWDELISMVDSNSRDWQLPAIKNAYKIWIQENPPEVDAYGMKYESVKKTNSSYGLEIAGAYTPTPRSSVFRKQSSKPSLTNNESIGIHVKTPAERNSNDMQHTSERAPNVRKINRDNSPPKILVNNTPSESSRSTQKLDSLKDSLKHSLPFSPDKENESSSATEKESKISILPANRLHIPSKHILSTGVDRRIESRNNGSFTLQFIMSSPESLQKGWINENILISFMNTIEWVCSRLTTVLKKNEVSYNYEQLQFPHYCEPQYILYSSLLNFKEFNFLIKNSLIHRKINSYTQINSHNNEIIRDTTNNQILVDKKFTDNNNNNNNIILLFKVGFNRINEIRIPIMKLYQITSMNSIPSSSLIQFYKNNLFNIIEYDLMDNILLSTITNVYIIKQIQSILSNIDLLQNNNEKINKSSNILLKLYLKNLANVLQSKKKNNHYAKHVQSYPWVSYSTDGTLIIR</sequence>
<feature type="compositionally biased region" description="Polar residues" evidence="1">
    <location>
        <begin position="203"/>
        <end position="222"/>
    </location>
</feature>
<dbReference type="EMBL" id="UZAL01032696">
    <property type="protein sequence ID" value="VDP61547.1"/>
    <property type="molecule type" value="Genomic_DNA"/>
</dbReference>
<protein>
    <submittedName>
        <fullName evidence="2">Uncharacterized protein</fullName>
    </submittedName>
</protein>
<feature type="compositionally biased region" description="Polar residues" evidence="1">
    <location>
        <begin position="262"/>
        <end position="273"/>
    </location>
</feature>
<name>A0A183PE95_9TREM</name>
<feature type="region of interest" description="Disordered" evidence="1">
    <location>
        <begin position="203"/>
        <end position="305"/>
    </location>
</feature>
<keyword evidence="3" id="KW-1185">Reference proteome</keyword>
<gene>
    <name evidence="2" type="ORF">SMTD_LOCUS12681</name>
</gene>
<dbReference type="AlphaFoldDB" id="A0A183PE95"/>
<evidence type="ECO:0000313" key="3">
    <source>
        <dbReference type="Proteomes" id="UP000269396"/>
    </source>
</evidence>
<dbReference type="Proteomes" id="UP000269396">
    <property type="component" value="Unassembled WGS sequence"/>
</dbReference>
<organism evidence="2 3">
    <name type="scientific">Schistosoma mattheei</name>
    <dbReference type="NCBI Taxonomy" id="31246"/>
    <lineage>
        <taxon>Eukaryota</taxon>
        <taxon>Metazoa</taxon>
        <taxon>Spiralia</taxon>
        <taxon>Lophotrochozoa</taxon>
        <taxon>Platyhelminthes</taxon>
        <taxon>Trematoda</taxon>
        <taxon>Digenea</taxon>
        <taxon>Strigeidida</taxon>
        <taxon>Schistosomatoidea</taxon>
        <taxon>Schistosomatidae</taxon>
        <taxon>Schistosoma</taxon>
    </lineage>
</organism>
<feature type="compositionally biased region" description="Basic and acidic residues" evidence="1">
    <location>
        <begin position="229"/>
        <end position="243"/>
    </location>
</feature>